<dbReference type="SUPFAM" id="SSF50249">
    <property type="entry name" value="Nucleic acid-binding proteins"/>
    <property type="match status" value="1"/>
</dbReference>
<evidence type="ECO:0000313" key="3">
    <source>
        <dbReference type="EMBL" id="CAG5106731.1"/>
    </source>
</evidence>
<dbReference type="InterPro" id="IPR003029">
    <property type="entry name" value="S1_domain"/>
</dbReference>
<dbReference type="GO" id="GO:0043489">
    <property type="term" value="P:RNA stabilization"/>
    <property type="evidence" value="ECO:0007669"/>
    <property type="project" value="TreeGrafter"/>
</dbReference>
<protein>
    <submittedName>
        <fullName evidence="3">Similar to Zcchc17: Nucleolar protein of 40 kDa (Mus musculus)</fullName>
    </submittedName>
</protein>
<keyword evidence="4" id="KW-1185">Reference proteome</keyword>
<dbReference type="PANTHER" id="PTHR15838">
    <property type="entry name" value="NUCLEOLAR PROTEIN OF 40 KDA"/>
    <property type="match status" value="1"/>
</dbReference>
<sequence>MTRCEINVIFQGKVAAVQNYGAFVEIPGCKQQGLIHKSQVSSTWVDDVSEVLKRGESVWCKIISIGEDGKIGLSMKFVNQGNGKDLDPNGVELDREEQRKKPMPKQRKPIELQAVLNSICKRCKLKGHFEHDCFTPIDGKKYDILPEIKNEPVQPPQPAQQEVPEEKAQKSEKKSKSKKIKKKKSKKKRSVSTSSDDSSYETEKRHKKKKKKHSKQKKRKHSESSSDSSDDYREKHSKKCKHSRSKPSD</sequence>
<evidence type="ECO:0000313" key="4">
    <source>
        <dbReference type="Proteomes" id="UP000786811"/>
    </source>
</evidence>
<evidence type="ECO:0000259" key="2">
    <source>
        <dbReference type="PROSITE" id="PS50126"/>
    </source>
</evidence>
<feature type="compositionally biased region" description="Basic residues" evidence="1">
    <location>
        <begin position="235"/>
        <end position="249"/>
    </location>
</feature>
<feature type="compositionally biased region" description="Basic residues" evidence="1">
    <location>
        <begin position="175"/>
        <end position="190"/>
    </location>
</feature>
<dbReference type="AlphaFoldDB" id="A0A8J2HSA7"/>
<dbReference type="GO" id="GO:0003723">
    <property type="term" value="F:RNA binding"/>
    <property type="evidence" value="ECO:0007669"/>
    <property type="project" value="TreeGrafter"/>
</dbReference>
<dbReference type="SMART" id="SM00316">
    <property type="entry name" value="S1"/>
    <property type="match status" value="1"/>
</dbReference>
<dbReference type="Proteomes" id="UP000786811">
    <property type="component" value="Unassembled WGS sequence"/>
</dbReference>
<organism evidence="3 4">
    <name type="scientific">Cotesia congregata</name>
    <name type="common">Parasitoid wasp</name>
    <name type="synonym">Apanteles congregatus</name>
    <dbReference type="NCBI Taxonomy" id="51543"/>
    <lineage>
        <taxon>Eukaryota</taxon>
        <taxon>Metazoa</taxon>
        <taxon>Ecdysozoa</taxon>
        <taxon>Arthropoda</taxon>
        <taxon>Hexapoda</taxon>
        <taxon>Insecta</taxon>
        <taxon>Pterygota</taxon>
        <taxon>Neoptera</taxon>
        <taxon>Endopterygota</taxon>
        <taxon>Hymenoptera</taxon>
        <taxon>Apocrita</taxon>
        <taxon>Ichneumonoidea</taxon>
        <taxon>Braconidae</taxon>
        <taxon>Microgastrinae</taxon>
        <taxon>Cotesia</taxon>
    </lineage>
</organism>
<dbReference type="InterPro" id="IPR012340">
    <property type="entry name" value="NA-bd_OB-fold"/>
</dbReference>
<dbReference type="EMBL" id="CAJNRD030001124">
    <property type="protein sequence ID" value="CAG5106731.1"/>
    <property type="molecule type" value="Genomic_DNA"/>
</dbReference>
<reference evidence="3" key="1">
    <citation type="submission" date="2021-04" db="EMBL/GenBank/DDBJ databases">
        <authorList>
            <person name="Chebbi M.A.C M."/>
        </authorList>
    </citation>
    <scope>NUCLEOTIDE SEQUENCE</scope>
</reference>
<feature type="compositionally biased region" description="Basic residues" evidence="1">
    <location>
        <begin position="205"/>
        <end position="221"/>
    </location>
</feature>
<evidence type="ECO:0000256" key="1">
    <source>
        <dbReference type="SAM" id="MobiDB-lite"/>
    </source>
</evidence>
<gene>
    <name evidence="3" type="ORF">HICCMSTLAB_LOCUS12406</name>
</gene>
<feature type="region of interest" description="Disordered" evidence="1">
    <location>
        <begin position="149"/>
        <end position="249"/>
    </location>
</feature>
<feature type="domain" description="S1 motif" evidence="2">
    <location>
        <begin position="7"/>
        <end position="76"/>
    </location>
</feature>
<feature type="compositionally biased region" description="Basic and acidic residues" evidence="1">
    <location>
        <begin position="164"/>
        <end position="174"/>
    </location>
</feature>
<accession>A0A8J2HSA7</accession>
<feature type="region of interest" description="Disordered" evidence="1">
    <location>
        <begin position="84"/>
        <end position="109"/>
    </location>
</feature>
<proteinExistence type="predicted"/>
<dbReference type="PANTHER" id="PTHR15838:SF1">
    <property type="entry name" value="ZINC FINGER CCHC DOMAIN-CONTAINING PROTEIN 17"/>
    <property type="match status" value="1"/>
</dbReference>
<dbReference type="Gene3D" id="2.40.50.140">
    <property type="entry name" value="Nucleic acid-binding proteins"/>
    <property type="match status" value="1"/>
</dbReference>
<dbReference type="OrthoDB" id="1918363at2759"/>
<comment type="caution">
    <text evidence="3">The sequence shown here is derived from an EMBL/GenBank/DDBJ whole genome shotgun (WGS) entry which is preliminary data.</text>
</comment>
<dbReference type="Pfam" id="PF00575">
    <property type="entry name" value="S1"/>
    <property type="match status" value="1"/>
</dbReference>
<name>A0A8J2HSA7_COTCN</name>
<feature type="compositionally biased region" description="Basic and acidic residues" evidence="1">
    <location>
        <begin position="84"/>
        <end position="100"/>
    </location>
</feature>
<dbReference type="PROSITE" id="PS50126">
    <property type="entry name" value="S1"/>
    <property type="match status" value="1"/>
</dbReference>